<evidence type="ECO:0000256" key="2">
    <source>
        <dbReference type="ARBA" id="ARBA00022448"/>
    </source>
</evidence>
<dbReference type="PANTHER" id="PTHR32361">
    <property type="entry name" value="FERRIC/CUPRIC REDUCTASE TRANSMEMBRANE COMPONENT"/>
    <property type="match status" value="1"/>
</dbReference>
<evidence type="ECO:0000256" key="6">
    <source>
        <dbReference type="ARBA" id="ARBA00023136"/>
    </source>
</evidence>
<dbReference type="GO" id="GO:0006879">
    <property type="term" value="P:intracellular iron ion homeostasis"/>
    <property type="evidence" value="ECO:0007669"/>
    <property type="project" value="TreeGrafter"/>
</dbReference>
<name>A0A6A5RFB1_9PLEO</name>
<evidence type="ECO:0000259" key="10">
    <source>
        <dbReference type="PROSITE" id="PS51384"/>
    </source>
</evidence>
<dbReference type="GO" id="GO:0006826">
    <property type="term" value="P:iron ion transport"/>
    <property type="evidence" value="ECO:0007669"/>
    <property type="project" value="TreeGrafter"/>
</dbReference>
<keyword evidence="4 9" id="KW-1133">Transmembrane helix</keyword>
<dbReference type="OrthoDB" id="3944240at2759"/>
<dbReference type="Gene3D" id="3.40.50.80">
    <property type="entry name" value="Nucleotide-binding domain of ferredoxin-NADP reductase (FNR) module"/>
    <property type="match status" value="1"/>
</dbReference>
<keyword evidence="7" id="KW-0325">Glycoprotein</keyword>
<evidence type="ECO:0000256" key="3">
    <source>
        <dbReference type="ARBA" id="ARBA00022692"/>
    </source>
</evidence>
<feature type="transmembrane region" description="Helical" evidence="9">
    <location>
        <begin position="172"/>
        <end position="190"/>
    </location>
</feature>
<evidence type="ECO:0000256" key="7">
    <source>
        <dbReference type="ARBA" id="ARBA00023180"/>
    </source>
</evidence>
<dbReference type="Proteomes" id="UP000800082">
    <property type="component" value="Unassembled WGS sequence"/>
</dbReference>
<sequence length="789" mass="88776">MSVTEHDFDDVRYEYHVKHRISANQNIFWVVWTCISVFVLSRFGRKLFALWSGQRSHTNRSGLSALDKPSVWRRTLAHINAVAVQPSPQLLQRTFTELSTGKIAALATYLLIGMVLLLSVDPPTSKAHFIDDVAFRAAWITVTQIPLVLFLSTKNGLMNILASISYERVLYLHKWAGRMIFVSATTHVVIMKSSISLADILLSQDTGTTVVRYGIGSYFLLVWIAISSILPVRKWSYRAFYINHWTCMLAFLVLIIQHVPEHASTPIYMAFGFVGFDKISTLALFARNNISVRPLGSRLDKFRRGPGRAILIAGYPVEMMEPYNLNISTGMEESVTTIRICSVPLKWQPGQHIRLYAPALGAFEMHPFTPANCSSIAVPPPLPPRRNEDLERRGSVNSVASSRQSSDIILMVRARSGLTRRIKEFHTEWLTLPCPNTTLSSTTTSLTAYIDGPYGDPPSWVDYEILVLVVTSTGVSFALSILDYFEQLCLSNVSELRTRAIRFVWIVRHIDPQFEAAVAELCQRYGTILEDSGVRIETELHVTCVEAELKPSTTEIDQFAHLRPHQPRCGSGDRSLTIRNPDEIYDEWEEEERQWALMEALEEMKMKQVDPFEDANEISSVYSGEDGTVEGYEGEGYASSEIGTLLNGANNQEDRRHSNTFSSVRLTVDETAALNLSRPLSSPVRSRLLPGRHELEQKPCECALIQYQRGKLQKPGRPIFDRCSYGRRPDTSYIITSALNSDQHSRSIVAVCANSVVSRHARKAVSEANTAFARGLRATDVEIFIEEFS</sequence>
<dbReference type="SFLD" id="SFLDG01168">
    <property type="entry name" value="Ferric_reductase_subgroup_(FRE"/>
    <property type="match status" value="1"/>
</dbReference>
<proteinExistence type="predicted"/>
<reference evidence="11" key="1">
    <citation type="journal article" date="2020" name="Stud. Mycol.">
        <title>101 Dothideomycetes genomes: a test case for predicting lifestyles and emergence of pathogens.</title>
        <authorList>
            <person name="Haridas S."/>
            <person name="Albert R."/>
            <person name="Binder M."/>
            <person name="Bloem J."/>
            <person name="Labutti K."/>
            <person name="Salamov A."/>
            <person name="Andreopoulos B."/>
            <person name="Baker S."/>
            <person name="Barry K."/>
            <person name="Bills G."/>
            <person name="Bluhm B."/>
            <person name="Cannon C."/>
            <person name="Castanera R."/>
            <person name="Culley D."/>
            <person name="Daum C."/>
            <person name="Ezra D."/>
            <person name="Gonzalez J."/>
            <person name="Henrissat B."/>
            <person name="Kuo A."/>
            <person name="Liang C."/>
            <person name="Lipzen A."/>
            <person name="Lutzoni F."/>
            <person name="Magnuson J."/>
            <person name="Mondo S."/>
            <person name="Nolan M."/>
            <person name="Ohm R."/>
            <person name="Pangilinan J."/>
            <person name="Park H.-J."/>
            <person name="Ramirez L."/>
            <person name="Alfaro M."/>
            <person name="Sun H."/>
            <person name="Tritt A."/>
            <person name="Yoshinaga Y."/>
            <person name="Zwiers L.-H."/>
            <person name="Turgeon B."/>
            <person name="Goodwin S."/>
            <person name="Spatafora J."/>
            <person name="Crous P."/>
            <person name="Grigoriev I."/>
        </authorList>
    </citation>
    <scope>NUCLEOTIDE SEQUENCE</scope>
    <source>
        <strain evidence="11">CBS 183.55</strain>
    </source>
</reference>
<dbReference type="SFLD" id="SFLDS00052">
    <property type="entry name" value="Ferric_Reductase_Domain"/>
    <property type="match status" value="1"/>
</dbReference>
<protein>
    <recommendedName>
        <fullName evidence="10">FAD-binding FR-type domain-containing protein</fullName>
    </recommendedName>
</protein>
<feature type="region of interest" description="Disordered" evidence="8">
    <location>
        <begin position="377"/>
        <end position="399"/>
    </location>
</feature>
<dbReference type="Pfam" id="PF01794">
    <property type="entry name" value="Ferric_reduct"/>
    <property type="match status" value="1"/>
</dbReference>
<dbReference type="InterPro" id="IPR017927">
    <property type="entry name" value="FAD-bd_FR_type"/>
</dbReference>
<comment type="subcellular location">
    <subcellularLocation>
        <location evidence="1">Membrane</location>
        <topology evidence="1">Multi-pass membrane protein</topology>
    </subcellularLocation>
</comment>
<dbReference type="PANTHER" id="PTHR32361:SF9">
    <property type="entry name" value="FERRIC REDUCTASE TRANSMEMBRANE COMPONENT 3-RELATED"/>
    <property type="match status" value="1"/>
</dbReference>
<keyword evidence="12" id="KW-1185">Reference proteome</keyword>
<evidence type="ECO:0000313" key="12">
    <source>
        <dbReference type="Proteomes" id="UP000800082"/>
    </source>
</evidence>
<keyword evidence="2" id="KW-0813">Transport</keyword>
<dbReference type="InterPro" id="IPR039261">
    <property type="entry name" value="FNR_nucleotide-bd"/>
</dbReference>
<evidence type="ECO:0000256" key="5">
    <source>
        <dbReference type="ARBA" id="ARBA00023065"/>
    </source>
</evidence>
<gene>
    <name evidence="11" type="ORF">M421DRAFT_95481</name>
</gene>
<evidence type="ECO:0000256" key="9">
    <source>
        <dbReference type="SAM" id="Phobius"/>
    </source>
</evidence>
<keyword evidence="3 9" id="KW-0812">Transmembrane</keyword>
<keyword evidence="6 9" id="KW-0472">Membrane</keyword>
<dbReference type="RefSeq" id="XP_033444640.1">
    <property type="nucleotide sequence ID" value="XM_033598314.1"/>
</dbReference>
<feature type="transmembrane region" description="Helical" evidence="9">
    <location>
        <begin position="239"/>
        <end position="259"/>
    </location>
</feature>
<dbReference type="PROSITE" id="PS51384">
    <property type="entry name" value="FAD_FR"/>
    <property type="match status" value="1"/>
</dbReference>
<feature type="transmembrane region" description="Helical" evidence="9">
    <location>
        <begin position="210"/>
        <end position="232"/>
    </location>
</feature>
<evidence type="ECO:0000256" key="4">
    <source>
        <dbReference type="ARBA" id="ARBA00022989"/>
    </source>
</evidence>
<feature type="transmembrane region" description="Helical" evidence="9">
    <location>
        <begin position="103"/>
        <end position="121"/>
    </location>
</feature>
<dbReference type="InterPro" id="IPR013130">
    <property type="entry name" value="Fe3_Rdtase_TM_dom"/>
</dbReference>
<organism evidence="11 12">
    <name type="scientific">Didymella exigua CBS 183.55</name>
    <dbReference type="NCBI Taxonomy" id="1150837"/>
    <lineage>
        <taxon>Eukaryota</taxon>
        <taxon>Fungi</taxon>
        <taxon>Dikarya</taxon>
        <taxon>Ascomycota</taxon>
        <taxon>Pezizomycotina</taxon>
        <taxon>Dothideomycetes</taxon>
        <taxon>Pleosporomycetidae</taxon>
        <taxon>Pleosporales</taxon>
        <taxon>Pleosporineae</taxon>
        <taxon>Didymellaceae</taxon>
        <taxon>Didymella</taxon>
    </lineage>
</organism>
<dbReference type="GeneID" id="54355981"/>
<keyword evidence="5" id="KW-0406">Ion transport</keyword>
<feature type="domain" description="FAD-binding FR-type" evidence="10">
    <location>
        <begin position="312"/>
        <end position="460"/>
    </location>
</feature>
<dbReference type="GO" id="GO:0000293">
    <property type="term" value="F:ferric-chelate reductase activity"/>
    <property type="evidence" value="ECO:0007669"/>
    <property type="project" value="TreeGrafter"/>
</dbReference>
<dbReference type="AlphaFoldDB" id="A0A6A5RFB1"/>
<dbReference type="CDD" id="cd06186">
    <property type="entry name" value="NOX_Duox_like_FAD_NADP"/>
    <property type="match status" value="1"/>
</dbReference>
<evidence type="ECO:0000256" key="1">
    <source>
        <dbReference type="ARBA" id="ARBA00004141"/>
    </source>
</evidence>
<evidence type="ECO:0000313" key="11">
    <source>
        <dbReference type="EMBL" id="KAF1924387.1"/>
    </source>
</evidence>
<dbReference type="GO" id="GO:0005886">
    <property type="term" value="C:plasma membrane"/>
    <property type="evidence" value="ECO:0007669"/>
    <property type="project" value="TreeGrafter"/>
</dbReference>
<accession>A0A6A5RFB1</accession>
<feature type="transmembrane region" description="Helical" evidence="9">
    <location>
        <begin position="27"/>
        <end position="44"/>
    </location>
</feature>
<evidence type="ECO:0000256" key="8">
    <source>
        <dbReference type="SAM" id="MobiDB-lite"/>
    </source>
</evidence>
<feature type="compositionally biased region" description="Basic and acidic residues" evidence="8">
    <location>
        <begin position="385"/>
        <end position="394"/>
    </location>
</feature>
<dbReference type="InterPro" id="IPR051410">
    <property type="entry name" value="Ferric/Cupric_Reductase"/>
</dbReference>
<dbReference type="EMBL" id="ML978994">
    <property type="protein sequence ID" value="KAF1924387.1"/>
    <property type="molecule type" value="Genomic_DNA"/>
</dbReference>
<feature type="transmembrane region" description="Helical" evidence="9">
    <location>
        <begin position="133"/>
        <end position="151"/>
    </location>
</feature>
<dbReference type="GO" id="GO:0015677">
    <property type="term" value="P:copper ion import"/>
    <property type="evidence" value="ECO:0007669"/>
    <property type="project" value="TreeGrafter"/>
</dbReference>